<dbReference type="SMART" id="SM01260">
    <property type="entry name" value="LANC_like"/>
    <property type="match status" value="1"/>
</dbReference>
<reference evidence="3" key="1">
    <citation type="journal article" date="2019" name="Int. J. Syst. Evol. Microbiol.">
        <title>The Global Catalogue of Microorganisms (GCM) 10K type strain sequencing project: providing services to taxonomists for standard genome sequencing and annotation.</title>
        <authorList>
            <consortium name="The Broad Institute Genomics Platform"/>
            <consortium name="The Broad Institute Genome Sequencing Center for Infectious Disease"/>
            <person name="Wu L."/>
            <person name="Ma J."/>
        </authorList>
    </citation>
    <scope>NUCLEOTIDE SEQUENCE [LARGE SCALE GENOMIC DNA]</scope>
    <source>
        <strain evidence="3">CGMCC 1.6375</strain>
    </source>
</reference>
<proteinExistence type="predicted"/>
<comment type="caution">
    <text evidence="2">The sequence shown here is derived from an EMBL/GenBank/DDBJ whole genome shotgun (WGS) entry which is preliminary data.</text>
</comment>
<dbReference type="Proteomes" id="UP000632339">
    <property type="component" value="Unassembled WGS sequence"/>
</dbReference>
<keyword evidence="1" id="KW-0812">Transmembrane</keyword>
<organism evidence="2 3">
    <name type="scientific">Dyadobacter beijingensis</name>
    <dbReference type="NCBI Taxonomy" id="365489"/>
    <lineage>
        <taxon>Bacteria</taxon>
        <taxon>Pseudomonadati</taxon>
        <taxon>Bacteroidota</taxon>
        <taxon>Cytophagia</taxon>
        <taxon>Cytophagales</taxon>
        <taxon>Spirosomataceae</taxon>
        <taxon>Dyadobacter</taxon>
    </lineage>
</organism>
<gene>
    <name evidence="2" type="ORF">GCM10010967_15040</name>
</gene>
<name>A0ABQ2HLU1_9BACT</name>
<protein>
    <recommendedName>
        <fullName evidence="4">Lanthionine synthetase-like protein</fullName>
    </recommendedName>
</protein>
<evidence type="ECO:0000256" key="1">
    <source>
        <dbReference type="SAM" id="Phobius"/>
    </source>
</evidence>
<keyword evidence="1" id="KW-0472">Membrane</keyword>
<evidence type="ECO:0008006" key="4">
    <source>
        <dbReference type="Google" id="ProtNLM"/>
    </source>
</evidence>
<dbReference type="Gene3D" id="1.50.10.20">
    <property type="match status" value="1"/>
</dbReference>
<dbReference type="Pfam" id="PF05147">
    <property type="entry name" value="LANC_like"/>
    <property type="match status" value="1"/>
</dbReference>
<feature type="transmembrane region" description="Helical" evidence="1">
    <location>
        <begin position="73"/>
        <end position="97"/>
    </location>
</feature>
<dbReference type="PRINTS" id="PR01950">
    <property type="entry name" value="LANCSUPER"/>
</dbReference>
<evidence type="ECO:0000313" key="3">
    <source>
        <dbReference type="Proteomes" id="UP000632339"/>
    </source>
</evidence>
<evidence type="ECO:0000313" key="2">
    <source>
        <dbReference type="EMBL" id="GGM84215.1"/>
    </source>
</evidence>
<accession>A0ABQ2HLU1</accession>
<dbReference type="PRINTS" id="PR01955">
    <property type="entry name" value="LANCFRANKIA"/>
</dbReference>
<keyword evidence="1" id="KW-1133">Transmembrane helix</keyword>
<dbReference type="InterPro" id="IPR007822">
    <property type="entry name" value="LANC-like"/>
</dbReference>
<dbReference type="SUPFAM" id="SSF158745">
    <property type="entry name" value="LanC-like"/>
    <property type="match status" value="1"/>
</dbReference>
<dbReference type="EMBL" id="BMLI01000001">
    <property type="protein sequence ID" value="GGM84215.1"/>
    <property type="molecule type" value="Genomic_DNA"/>
</dbReference>
<feature type="transmembrane region" description="Helical" evidence="1">
    <location>
        <begin position="34"/>
        <end position="52"/>
    </location>
</feature>
<sequence length="409" mass="45885">MILDPIAKTEAYSSTELIHLVDHKIGLNATKGDGLYAGELGIVLFYLHAFLLEGDVKFKNKALKKLNEVIERIGTPSGLTGSISLSAGFTGLGWVLFLLKKYELIGAEYDDFKTELDERIYKRALLEIGHHNFDYMHGALGALTYLCEGDVANQTVREHITALAQGLLSSRPAGIDYIKNEYIYRKLKFTVEDDLNFGLVHGLPGILLGLLGVYEKGLLQNEIRDAVERGVGYMLSLAKFENEEDLDKSIFPTNQMLSLPAEDPQNVGFYTYRMGWCYGDLNQVMLLYRAGSVLGNPGWISIAGRLGSRCLKRKTQTETWVDNPHLCHGSSSLALIFQHLKQFDHEMYAGYEGGVAFWENETEKYQDKILHDDAATDVSFLSGLSGIALARFALEDPQYNEWQKIMLLY</sequence>
<keyword evidence="3" id="KW-1185">Reference proteome</keyword>